<name>A0A8B2NMF6_9HYPH</name>
<keyword evidence="2" id="KW-1003">Cell membrane</keyword>
<evidence type="ECO:0008006" key="9">
    <source>
        <dbReference type="Google" id="ProtNLM"/>
    </source>
</evidence>
<comment type="caution">
    <text evidence="7">The sequence shown here is derived from an EMBL/GenBank/DDBJ whole genome shotgun (WGS) entry which is preliminary data.</text>
</comment>
<feature type="transmembrane region" description="Helical" evidence="6">
    <location>
        <begin position="159"/>
        <end position="188"/>
    </location>
</feature>
<evidence type="ECO:0000256" key="2">
    <source>
        <dbReference type="ARBA" id="ARBA00022475"/>
    </source>
</evidence>
<gene>
    <name evidence="7" type="ORF">DLJ53_30045</name>
</gene>
<evidence type="ECO:0000256" key="3">
    <source>
        <dbReference type="ARBA" id="ARBA00022692"/>
    </source>
</evidence>
<feature type="transmembrane region" description="Helical" evidence="6">
    <location>
        <begin position="200"/>
        <end position="217"/>
    </location>
</feature>
<sequence>MDLGWLSGLLGFAFAMAVTPGPNNTIVTASGSTHGMARTLPLAGGIASGVAAIMLVAAAFGTSVAGDTRVGAALKWIGVAYLLWLAWKIASAEPSPPPAGVTADDGASRAEVRDGRTVGAAPLSFAQGAALQFVNPKLWVMVSGAVVTYGQVSGASGHLTIAVVFALVFGAMTFLGTLVWAALGASVGRILTSRRALRRFNAVMAAFLLLSLIPIVFE</sequence>
<dbReference type="PANTHER" id="PTHR30086">
    <property type="entry name" value="ARGININE EXPORTER PROTEIN ARGO"/>
    <property type="match status" value="1"/>
</dbReference>
<keyword evidence="5 6" id="KW-0472">Membrane</keyword>
<evidence type="ECO:0000256" key="1">
    <source>
        <dbReference type="ARBA" id="ARBA00004651"/>
    </source>
</evidence>
<dbReference type="GO" id="GO:0033228">
    <property type="term" value="P:cysteine export across plasma membrane"/>
    <property type="evidence" value="ECO:0007669"/>
    <property type="project" value="TreeGrafter"/>
</dbReference>
<keyword evidence="4 6" id="KW-1133">Transmembrane helix</keyword>
<keyword evidence="8" id="KW-1185">Reference proteome</keyword>
<comment type="subcellular location">
    <subcellularLocation>
        <location evidence="1">Cell membrane</location>
        <topology evidence="1">Multi-pass membrane protein</topology>
    </subcellularLocation>
</comment>
<dbReference type="RefSeq" id="WP_111352013.1">
    <property type="nucleotide sequence ID" value="NZ_QHHQ01000009.1"/>
</dbReference>
<dbReference type="GO" id="GO:0005886">
    <property type="term" value="C:plasma membrane"/>
    <property type="evidence" value="ECO:0007669"/>
    <property type="project" value="UniProtKB-SubCell"/>
</dbReference>
<dbReference type="PANTHER" id="PTHR30086:SF20">
    <property type="entry name" value="ARGININE EXPORTER PROTEIN ARGO-RELATED"/>
    <property type="match status" value="1"/>
</dbReference>
<keyword evidence="3 6" id="KW-0812">Transmembrane</keyword>
<dbReference type="InterPro" id="IPR001123">
    <property type="entry name" value="LeuE-type"/>
</dbReference>
<dbReference type="AlphaFoldDB" id="A0A8B2NMF6"/>
<dbReference type="Pfam" id="PF01810">
    <property type="entry name" value="LysE"/>
    <property type="match status" value="1"/>
</dbReference>
<dbReference type="Proteomes" id="UP000249590">
    <property type="component" value="Unassembled WGS sequence"/>
</dbReference>
<dbReference type="GO" id="GO:0015171">
    <property type="term" value="F:amino acid transmembrane transporter activity"/>
    <property type="evidence" value="ECO:0007669"/>
    <property type="project" value="TreeGrafter"/>
</dbReference>
<organism evidence="7 8">
    <name type="scientific">Acuticoccus sediminis</name>
    <dbReference type="NCBI Taxonomy" id="2184697"/>
    <lineage>
        <taxon>Bacteria</taxon>
        <taxon>Pseudomonadati</taxon>
        <taxon>Pseudomonadota</taxon>
        <taxon>Alphaproteobacteria</taxon>
        <taxon>Hyphomicrobiales</taxon>
        <taxon>Amorphaceae</taxon>
        <taxon>Acuticoccus</taxon>
    </lineage>
</organism>
<protein>
    <recommendedName>
        <fullName evidence="9">Threonine/homoserine/homoserine lactone efflux protein</fullName>
    </recommendedName>
</protein>
<dbReference type="OrthoDB" id="9812084at2"/>
<evidence type="ECO:0000313" key="7">
    <source>
        <dbReference type="EMBL" id="RAH97436.1"/>
    </source>
</evidence>
<evidence type="ECO:0000256" key="6">
    <source>
        <dbReference type="SAM" id="Phobius"/>
    </source>
</evidence>
<reference evidence="7 8" key="1">
    <citation type="submission" date="2018-05" db="EMBL/GenBank/DDBJ databases">
        <title>Acuticoccus sediminis sp. nov., isolated from deep-sea sediment of Indian Ocean.</title>
        <authorList>
            <person name="Liu X."/>
            <person name="Lai Q."/>
            <person name="Du Y."/>
            <person name="Sun F."/>
            <person name="Zhang X."/>
            <person name="Wang S."/>
            <person name="Shao Z."/>
        </authorList>
    </citation>
    <scope>NUCLEOTIDE SEQUENCE [LARGE SCALE GENOMIC DNA]</scope>
    <source>
        <strain evidence="7 8">PTG4-2</strain>
    </source>
</reference>
<accession>A0A8B2NMF6</accession>
<proteinExistence type="predicted"/>
<evidence type="ECO:0000256" key="5">
    <source>
        <dbReference type="ARBA" id="ARBA00023136"/>
    </source>
</evidence>
<dbReference type="EMBL" id="QHHQ01000009">
    <property type="protein sequence ID" value="RAH97436.1"/>
    <property type="molecule type" value="Genomic_DNA"/>
</dbReference>
<evidence type="ECO:0000313" key="8">
    <source>
        <dbReference type="Proteomes" id="UP000249590"/>
    </source>
</evidence>
<evidence type="ECO:0000256" key="4">
    <source>
        <dbReference type="ARBA" id="ARBA00022989"/>
    </source>
</evidence>
<feature type="transmembrane region" description="Helical" evidence="6">
    <location>
        <begin position="41"/>
        <end position="60"/>
    </location>
</feature>